<proteinExistence type="predicted"/>
<feature type="compositionally biased region" description="Basic and acidic residues" evidence="1">
    <location>
        <begin position="1"/>
        <end position="10"/>
    </location>
</feature>
<organism evidence="2 3">
    <name type="scientific">Siminovitchia fordii</name>
    <dbReference type="NCBI Taxonomy" id="254759"/>
    <lineage>
        <taxon>Bacteria</taxon>
        <taxon>Bacillati</taxon>
        <taxon>Bacillota</taxon>
        <taxon>Bacilli</taxon>
        <taxon>Bacillales</taxon>
        <taxon>Bacillaceae</taxon>
        <taxon>Siminovitchia</taxon>
    </lineage>
</organism>
<reference evidence="2 3" key="1">
    <citation type="submission" date="2021-03" db="EMBL/GenBank/DDBJ databases">
        <title>Antimicrobial resistance genes in bacteria isolated from Japanese honey, and their potential for conferring macrolide and lincosamide resistance in the American foulbrood pathogen Paenibacillus larvae.</title>
        <authorList>
            <person name="Okamoto M."/>
            <person name="Kumagai M."/>
            <person name="Kanamori H."/>
            <person name="Takamatsu D."/>
        </authorList>
    </citation>
    <scope>NUCLEOTIDE SEQUENCE [LARGE SCALE GENOMIC DNA]</scope>
    <source>
        <strain evidence="2 3">J1TS3</strain>
    </source>
</reference>
<comment type="caution">
    <text evidence="2">The sequence shown here is derived from an EMBL/GenBank/DDBJ whole genome shotgun (WGS) entry which is preliminary data.</text>
</comment>
<sequence>MEKIAGEDCGRALFNKPPKEQGPKNPLEQISQAEEPHSDATLESVVKRHQRRKPRKSGLNTQVQGQRREQHPFLFFYET</sequence>
<protein>
    <submittedName>
        <fullName evidence="2">Uncharacterized protein</fullName>
    </submittedName>
</protein>
<feature type="compositionally biased region" description="Basic residues" evidence="1">
    <location>
        <begin position="47"/>
        <end position="56"/>
    </location>
</feature>
<feature type="region of interest" description="Disordered" evidence="1">
    <location>
        <begin position="1"/>
        <end position="79"/>
    </location>
</feature>
<dbReference type="EMBL" id="BOQT01000010">
    <property type="protein sequence ID" value="GIN21747.1"/>
    <property type="molecule type" value="Genomic_DNA"/>
</dbReference>
<dbReference type="Proteomes" id="UP000680279">
    <property type="component" value="Unassembled WGS sequence"/>
</dbReference>
<evidence type="ECO:0000256" key="1">
    <source>
        <dbReference type="SAM" id="MobiDB-lite"/>
    </source>
</evidence>
<gene>
    <name evidence="2" type="ORF">J1TS3_28810</name>
</gene>
<name>A0ABQ4K7N9_9BACI</name>
<evidence type="ECO:0000313" key="2">
    <source>
        <dbReference type="EMBL" id="GIN21747.1"/>
    </source>
</evidence>
<keyword evidence="3" id="KW-1185">Reference proteome</keyword>
<accession>A0ABQ4K7N9</accession>
<evidence type="ECO:0000313" key="3">
    <source>
        <dbReference type="Proteomes" id="UP000680279"/>
    </source>
</evidence>